<keyword evidence="1" id="KW-0812">Transmembrane</keyword>
<keyword evidence="3" id="KW-1185">Reference proteome</keyword>
<evidence type="ECO:0000313" key="3">
    <source>
        <dbReference type="Proteomes" id="UP000505355"/>
    </source>
</evidence>
<reference evidence="2 3" key="1">
    <citation type="submission" date="2020-05" db="EMBL/GenBank/DDBJ databases">
        <title>Mucilaginibacter mali sp. nov.</title>
        <authorList>
            <person name="Kim H.S."/>
            <person name="Lee K.C."/>
            <person name="Suh M.K."/>
            <person name="Kim J.-S."/>
            <person name="Han K.-I."/>
            <person name="Eom M.K."/>
            <person name="Shin Y.K."/>
            <person name="Lee J.-S."/>
        </authorList>
    </citation>
    <scope>NUCLEOTIDE SEQUENCE [LARGE SCALE GENOMIC DNA]</scope>
    <source>
        <strain evidence="2 3">G2-14</strain>
    </source>
</reference>
<keyword evidence="1" id="KW-1133">Transmembrane helix</keyword>
<sequence>MHKYINWGTVATGVVTAIVIGALYVALVKKTTVAGEDKYALKNPLAK</sequence>
<dbReference type="Proteomes" id="UP000505355">
    <property type="component" value="Chromosome"/>
</dbReference>
<feature type="transmembrane region" description="Helical" evidence="1">
    <location>
        <begin position="6"/>
        <end position="28"/>
    </location>
</feature>
<dbReference type="KEGG" id="mmab:HQ865_01215"/>
<dbReference type="RefSeq" id="WP_173413136.1">
    <property type="nucleotide sequence ID" value="NZ_CP054139.1"/>
</dbReference>
<gene>
    <name evidence="2" type="ORF">HQ865_01215</name>
</gene>
<evidence type="ECO:0000256" key="1">
    <source>
        <dbReference type="SAM" id="Phobius"/>
    </source>
</evidence>
<keyword evidence="1" id="KW-0472">Membrane</keyword>
<organism evidence="2 3">
    <name type="scientific">Mucilaginibacter mali</name>
    <dbReference type="NCBI Taxonomy" id="2740462"/>
    <lineage>
        <taxon>Bacteria</taxon>
        <taxon>Pseudomonadati</taxon>
        <taxon>Bacteroidota</taxon>
        <taxon>Sphingobacteriia</taxon>
        <taxon>Sphingobacteriales</taxon>
        <taxon>Sphingobacteriaceae</taxon>
        <taxon>Mucilaginibacter</taxon>
    </lineage>
</organism>
<dbReference type="AlphaFoldDB" id="A0A7D4TLP2"/>
<proteinExistence type="predicted"/>
<evidence type="ECO:0000313" key="2">
    <source>
        <dbReference type="EMBL" id="QKJ28434.1"/>
    </source>
</evidence>
<accession>A0A7D4TLP2</accession>
<name>A0A7D4TLP2_9SPHI</name>
<dbReference type="EMBL" id="CP054139">
    <property type="protein sequence ID" value="QKJ28434.1"/>
    <property type="molecule type" value="Genomic_DNA"/>
</dbReference>
<protein>
    <submittedName>
        <fullName evidence="2">Uncharacterized protein</fullName>
    </submittedName>
</protein>